<evidence type="ECO:0000259" key="1">
    <source>
        <dbReference type="Pfam" id="PF00149"/>
    </source>
</evidence>
<dbReference type="RefSeq" id="WP_334250651.1">
    <property type="nucleotide sequence ID" value="NZ_JBAKBE010000003.1"/>
</dbReference>
<evidence type="ECO:0000313" key="2">
    <source>
        <dbReference type="EMBL" id="MEH0095834.1"/>
    </source>
</evidence>
<dbReference type="Proteomes" id="UP001380822">
    <property type="component" value="Unassembled WGS sequence"/>
</dbReference>
<reference evidence="2 3" key="1">
    <citation type="submission" date="2024-02" db="EMBL/GenBank/DDBJ databases">
        <title>A new putative Pannonibacter species isolated from two cases of bloodstream infections in paediatric patients.</title>
        <authorList>
            <person name="Castellana S."/>
            <person name="De Laurentiis V."/>
            <person name="Grassi M."/>
            <person name="De Leonardis F."/>
            <person name="Mosca A."/>
            <person name="De Carlo C."/>
            <person name="Sparapano E."/>
            <person name="Ronga L."/>
            <person name="Santacroce L."/>
            <person name="Chironna M."/>
            <person name="De Robertis A."/>
            <person name="Bianco A."/>
            <person name="Del Sambro L."/>
            <person name="Capozzi L."/>
            <person name="Parisi A."/>
        </authorList>
    </citation>
    <scope>NUCLEOTIDE SEQUENCE [LARGE SCALE GENOMIC DNA]</scope>
    <source>
        <strain evidence="2 3">Pt2</strain>
    </source>
</reference>
<dbReference type="EMBL" id="JBAKBE010000003">
    <property type="protein sequence ID" value="MEH0095834.1"/>
    <property type="molecule type" value="Genomic_DNA"/>
</dbReference>
<protein>
    <submittedName>
        <fullName evidence="2">Metallophosphoesterase</fullName>
    </submittedName>
</protein>
<organism evidence="2 3">
    <name type="scientific">Pannonibacter anstelovis</name>
    <dbReference type="NCBI Taxonomy" id="3121537"/>
    <lineage>
        <taxon>Bacteria</taxon>
        <taxon>Pseudomonadati</taxon>
        <taxon>Pseudomonadota</taxon>
        <taxon>Alphaproteobacteria</taxon>
        <taxon>Hyphomicrobiales</taxon>
        <taxon>Stappiaceae</taxon>
        <taxon>Pannonibacter</taxon>
    </lineage>
</organism>
<feature type="domain" description="Calcineurin-like phosphoesterase" evidence="1">
    <location>
        <begin position="3"/>
        <end position="111"/>
    </location>
</feature>
<keyword evidence="3" id="KW-1185">Reference proteome</keyword>
<dbReference type="InterPro" id="IPR029052">
    <property type="entry name" value="Metallo-depent_PP-like"/>
</dbReference>
<name>A0ABU7ZKS9_9HYPH</name>
<dbReference type="InterPro" id="IPR004843">
    <property type="entry name" value="Calcineurin-like_PHP"/>
</dbReference>
<evidence type="ECO:0000313" key="3">
    <source>
        <dbReference type="Proteomes" id="UP001380822"/>
    </source>
</evidence>
<sequence>MLKAAIVADVHLHDLYGGYGLGERSSGALSLRTFADTAASTRVFNESYPAFIATLEDIVRRGISTVVLLGDYSDDGQPGAVTALKRILSDYETNHGLRFFTVFGNHDCFGPLPRHQSKWLTAGGSTAAVLASSDPCAPEPAVFAPDMLGMTTAGAMQAMASYGIARPAGVLHWETPFGARDGLDERYPQGGDPALPDASYLVEPQEGLWLLMLDANVFHRAGAGWKLKADAAWDHVLTDRPYLINWIRDAAQRAKRQQKTLLACSHYPVLPLTLEDTGSGVRAGGTASWQERMPSTHAGQTLAAAGLKWHFSGHMHTAGQVELGGLVNVAVPSPVAFPAGYCVVEASHGSVHVETIPLAHVPGFDIAFAAYGDEIRHGSISGSHKMLASGIYADFLQAHLRQLVATRHVPADWPRLLPCLEQPIGHLLPSGGPFDRLFTRWPDMALLPLCSVLEDYYLLRACGGEVSGAVDQTRAEFYSGLSKVLSGTLRRSDDSIRDKDLFEIISKGLTSFQPAKR</sequence>
<gene>
    <name evidence="2" type="ORF">V6L76_06210</name>
</gene>
<accession>A0ABU7ZKS9</accession>
<dbReference type="SUPFAM" id="SSF56300">
    <property type="entry name" value="Metallo-dependent phosphatases"/>
    <property type="match status" value="1"/>
</dbReference>
<comment type="caution">
    <text evidence="2">The sequence shown here is derived from an EMBL/GenBank/DDBJ whole genome shotgun (WGS) entry which is preliminary data.</text>
</comment>
<dbReference type="Pfam" id="PF00149">
    <property type="entry name" value="Metallophos"/>
    <property type="match status" value="1"/>
</dbReference>
<proteinExistence type="predicted"/>
<dbReference type="Gene3D" id="3.60.21.10">
    <property type="match status" value="2"/>
</dbReference>